<sequence>MANFTVDGSDGGHPAGGAAADSREALDAFDALERRIWSGRAAAYAASFARLCAHPVPALLDAAAVGPGRAVLDVGTGTGTAAAAACARGARVTAVDAEPSMLAEARRNAPQAELHAATLPELPFPDESFDAVVGNFVINHVGRPDAAVAELSRVLRPGGRIALTVWANPAAPGQSLLGRAVEAAAAPRPAHLPPAPAALQAVATPEGLAGLLADAGLRDPDCRTLRWNHRTTTEEWWSGPAGRVAFIGELLHHQTPEVRARIEAEFGRLAEEFRDPEGGLALPHAALLVSARRG</sequence>
<name>A0ABP5J8S9_9ACTN</name>
<reference evidence="3" key="1">
    <citation type="journal article" date="2019" name="Int. J. Syst. Evol. Microbiol.">
        <title>The Global Catalogue of Microorganisms (GCM) 10K type strain sequencing project: providing services to taxonomists for standard genome sequencing and annotation.</title>
        <authorList>
            <consortium name="The Broad Institute Genomics Platform"/>
            <consortium name="The Broad Institute Genome Sequencing Center for Infectious Disease"/>
            <person name="Wu L."/>
            <person name="Ma J."/>
        </authorList>
    </citation>
    <scope>NUCLEOTIDE SEQUENCE [LARGE SCALE GENOMIC DNA]</scope>
    <source>
        <strain evidence="3">JCM 14559</strain>
    </source>
</reference>
<keyword evidence="3" id="KW-1185">Reference proteome</keyword>
<dbReference type="PANTHER" id="PTHR43591">
    <property type="entry name" value="METHYLTRANSFERASE"/>
    <property type="match status" value="1"/>
</dbReference>
<protein>
    <recommendedName>
        <fullName evidence="1">Methyltransferase type 11 domain-containing protein</fullName>
    </recommendedName>
</protein>
<dbReference type="Pfam" id="PF08241">
    <property type="entry name" value="Methyltransf_11"/>
    <property type="match status" value="1"/>
</dbReference>
<dbReference type="RefSeq" id="WP_344556028.1">
    <property type="nucleotide sequence ID" value="NZ_BAAANS010000045.1"/>
</dbReference>
<dbReference type="Proteomes" id="UP001500897">
    <property type="component" value="Unassembled WGS sequence"/>
</dbReference>
<gene>
    <name evidence="2" type="ORF">GCM10009759_56840</name>
</gene>
<dbReference type="CDD" id="cd02440">
    <property type="entry name" value="AdoMet_MTases"/>
    <property type="match status" value="1"/>
</dbReference>
<dbReference type="Gene3D" id="3.40.50.150">
    <property type="entry name" value="Vaccinia Virus protein VP39"/>
    <property type="match status" value="1"/>
</dbReference>
<proteinExistence type="predicted"/>
<comment type="caution">
    <text evidence="2">The sequence shown here is derived from an EMBL/GenBank/DDBJ whole genome shotgun (WGS) entry which is preliminary data.</text>
</comment>
<dbReference type="InterPro" id="IPR029063">
    <property type="entry name" value="SAM-dependent_MTases_sf"/>
</dbReference>
<dbReference type="SUPFAM" id="SSF53335">
    <property type="entry name" value="S-adenosyl-L-methionine-dependent methyltransferases"/>
    <property type="match status" value="1"/>
</dbReference>
<organism evidence="2 3">
    <name type="scientific">Kitasatospora saccharophila</name>
    <dbReference type="NCBI Taxonomy" id="407973"/>
    <lineage>
        <taxon>Bacteria</taxon>
        <taxon>Bacillati</taxon>
        <taxon>Actinomycetota</taxon>
        <taxon>Actinomycetes</taxon>
        <taxon>Kitasatosporales</taxon>
        <taxon>Streptomycetaceae</taxon>
        <taxon>Kitasatospora</taxon>
    </lineage>
</organism>
<dbReference type="EMBL" id="BAAANS010000045">
    <property type="protein sequence ID" value="GAA2113331.1"/>
    <property type="molecule type" value="Genomic_DNA"/>
</dbReference>
<dbReference type="InterPro" id="IPR013216">
    <property type="entry name" value="Methyltransf_11"/>
</dbReference>
<accession>A0ABP5J8S9</accession>
<evidence type="ECO:0000259" key="1">
    <source>
        <dbReference type="Pfam" id="PF08241"/>
    </source>
</evidence>
<feature type="domain" description="Methyltransferase type 11" evidence="1">
    <location>
        <begin position="72"/>
        <end position="162"/>
    </location>
</feature>
<dbReference type="PANTHER" id="PTHR43591:SF24">
    <property type="entry name" value="2-METHOXY-6-POLYPRENYL-1,4-BENZOQUINOL METHYLASE, MITOCHONDRIAL"/>
    <property type="match status" value="1"/>
</dbReference>
<evidence type="ECO:0000313" key="2">
    <source>
        <dbReference type="EMBL" id="GAA2113331.1"/>
    </source>
</evidence>
<evidence type="ECO:0000313" key="3">
    <source>
        <dbReference type="Proteomes" id="UP001500897"/>
    </source>
</evidence>